<keyword evidence="3" id="KW-1185">Reference proteome</keyword>
<evidence type="ECO:0000313" key="2">
    <source>
        <dbReference type="EMBL" id="EMA33373.1"/>
    </source>
</evidence>
<feature type="region of interest" description="Disordered" evidence="1">
    <location>
        <begin position="1"/>
        <end position="23"/>
    </location>
</feature>
<evidence type="ECO:0000313" key="3">
    <source>
        <dbReference type="Proteomes" id="UP000011607"/>
    </source>
</evidence>
<dbReference type="STRING" id="1227454.C446_14124"/>
<reference evidence="2 3" key="1">
    <citation type="journal article" date="2014" name="PLoS Genet.">
        <title>Phylogenetically driven sequencing of extremely halophilic archaea reveals strategies for static and dynamic osmo-response.</title>
        <authorList>
            <person name="Becker E.A."/>
            <person name="Seitzer P.M."/>
            <person name="Tritt A."/>
            <person name="Larsen D."/>
            <person name="Krusor M."/>
            <person name="Yao A.I."/>
            <person name="Wu D."/>
            <person name="Madern D."/>
            <person name="Eisen J.A."/>
            <person name="Darling A.E."/>
            <person name="Facciotti M.T."/>
        </authorList>
    </citation>
    <scope>NUCLEOTIDE SEQUENCE [LARGE SCALE GENOMIC DNA]</scope>
    <source>
        <strain evidence="2 3">JCM 10879</strain>
    </source>
</reference>
<dbReference type="EMBL" id="AOMA01000142">
    <property type="protein sequence ID" value="EMA33373.1"/>
    <property type="molecule type" value="Genomic_DNA"/>
</dbReference>
<evidence type="ECO:0000256" key="1">
    <source>
        <dbReference type="SAM" id="MobiDB-lite"/>
    </source>
</evidence>
<dbReference type="Proteomes" id="UP000011607">
    <property type="component" value="Unassembled WGS sequence"/>
</dbReference>
<protein>
    <submittedName>
        <fullName evidence="2">Uncharacterized protein</fullName>
    </submittedName>
</protein>
<dbReference type="PATRIC" id="fig|1227454.3.peg.2890"/>
<dbReference type="RefSeq" id="WP_006673723.1">
    <property type="nucleotide sequence ID" value="NZ_AOMA01000142.1"/>
</dbReference>
<accession>M0LJY8</accession>
<proteinExistence type="predicted"/>
<gene>
    <name evidence="2" type="ORF">C446_14124</name>
</gene>
<dbReference type="OrthoDB" id="198027at2157"/>
<dbReference type="AlphaFoldDB" id="M0LJY8"/>
<organism evidence="2 3">
    <name type="scientific">Halobiforma nitratireducens JCM 10879</name>
    <dbReference type="NCBI Taxonomy" id="1227454"/>
    <lineage>
        <taxon>Archaea</taxon>
        <taxon>Methanobacteriati</taxon>
        <taxon>Methanobacteriota</taxon>
        <taxon>Stenosarchaea group</taxon>
        <taxon>Halobacteria</taxon>
        <taxon>Halobacteriales</taxon>
        <taxon>Natrialbaceae</taxon>
        <taxon>Halobiforma</taxon>
    </lineage>
</organism>
<dbReference type="eggNOG" id="arCOG06832">
    <property type="taxonomic scope" value="Archaea"/>
</dbReference>
<sequence>MANAPSLLGTAERVPSSTADAINAESRRELADRLRYYADDPDEIDDRLAELEREWDIERTLESLRDTAGGRR</sequence>
<comment type="caution">
    <text evidence="2">The sequence shown here is derived from an EMBL/GenBank/DDBJ whole genome shotgun (WGS) entry which is preliminary data.</text>
</comment>
<name>M0LJY8_9EURY</name>